<dbReference type="AlphaFoldDB" id="A0A6I6JCU6"/>
<dbReference type="SUPFAM" id="SSF48452">
    <property type="entry name" value="TPR-like"/>
    <property type="match status" value="1"/>
</dbReference>
<dbReference type="EMBL" id="CP046400">
    <property type="protein sequence ID" value="QGY38969.1"/>
    <property type="molecule type" value="Genomic_DNA"/>
</dbReference>
<name>A0A6I6JCU6_9BACT</name>
<sequence length="183" mass="20627">MSFFSRLVPPSRKGENNFKRARAAELRRDFDKAQAYFSAAAGAFDDHFARLKDKGKAPRASHLAMAGICYTKLGRNEDAITILEQCLAIKDVPDAYLHAGYAAAKLGDADRAVDYWDRYPQWAEQRIVAKALKEQVQALREEKISLQAACEAVAHAVHQQDKHNAGVRLMRRGKKEYPPHRGY</sequence>
<evidence type="ECO:0000313" key="2">
    <source>
        <dbReference type="Proteomes" id="UP000428328"/>
    </source>
</evidence>
<proteinExistence type="predicted"/>
<dbReference type="InterPro" id="IPR011990">
    <property type="entry name" value="TPR-like_helical_dom_sf"/>
</dbReference>
<gene>
    <name evidence="1" type="ORF">GM415_02060</name>
</gene>
<dbReference type="InterPro" id="IPR019734">
    <property type="entry name" value="TPR_rpt"/>
</dbReference>
<dbReference type="Pfam" id="PF13174">
    <property type="entry name" value="TPR_6"/>
    <property type="match status" value="1"/>
</dbReference>
<evidence type="ECO:0000313" key="1">
    <source>
        <dbReference type="EMBL" id="QGY38969.1"/>
    </source>
</evidence>
<dbReference type="RefSeq" id="WP_158946180.1">
    <property type="nucleotide sequence ID" value="NZ_CP046400.1"/>
</dbReference>
<dbReference type="Pfam" id="PF13181">
    <property type="entry name" value="TPR_8"/>
    <property type="match status" value="1"/>
</dbReference>
<protein>
    <submittedName>
        <fullName evidence="1">Tetratricopeptide repeat protein</fullName>
    </submittedName>
</protein>
<dbReference type="KEGG" id="psel:GM415_02060"/>
<accession>A0A6I6JCU6</accession>
<keyword evidence="2" id="KW-1185">Reference proteome</keyword>
<reference evidence="1 2" key="1">
    <citation type="submission" date="2019-11" db="EMBL/GenBank/DDBJ databases">
        <authorList>
            <person name="Zheng R.K."/>
            <person name="Sun C.M."/>
        </authorList>
    </citation>
    <scope>NUCLEOTIDE SEQUENCE [LARGE SCALE GENOMIC DNA]</scope>
    <source>
        <strain evidence="1 2">SRB007</strain>
    </source>
</reference>
<dbReference type="Gene3D" id="1.25.40.10">
    <property type="entry name" value="Tetratricopeptide repeat domain"/>
    <property type="match status" value="1"/>
</dbReference>
<dbReference type="Proteomes" id="UP000428328">
    <property type="component" value="Chromosome"/>
</dbReference>
<organism evidence="1 2">
    <name type="scientific">Pseudodesulfovibrio cashew</name>
    <dbReference type="NCBI Taxonomy" id="2678688"/>
    <lineage>
        <taxon>Bacteria</taxon>
        <taxon>Pseudomonadati</taxon>
        <taxon>Thermodesulfobacteriota</taxon>
        <taxon>Desulfovibrionia</taxon>
        <taxon>Desulfovibrionales</taxon>
        <taxon>Desulfovibrionaceae</taxon>
    </lineage>
</organism>